<organism evidence="3 4">
    <name type="scientific">Miscanthus lutarioriparius</name>
    <dbReference type="NCBI Taxonomy" id="422564"/>
    <lineage>
        <taxon>Eukaryota</taxon>
        <taxon>Viridiplantae</taxon>
        <taxon>Streptophyta</taxon>
        <taxon>Embryophyta</taxon>
        <taxon>Tracheophyta</taxon>
        <taxon>Spermatophyta</taxon>
        <taxon>Magnoliopsida</taxon>
        <taxon>Liliopsida</taxon>
        <taxon>Poales</taxon>
        <taxon>Poaceae</taxon>
        <taxon>PACMAD clade</taxon>
        <taxon>Panicoideae</taxon>
        <taxon>Andropogonodae</taxon>
        <taxon>Andropogoneae</taxon>
        <taxon>Saccharinae</taxon>
        <taxon>Miscanthus</taxon>
    </lineage>
</organism>
<protein>
    <recommendedName>
        <fullName evidence="2">DUF1618 domain-containing protein</fullName>
    </recommendedName>
</protein>
<gene>
    <name evidence="3" type="ORF">NCGR_LOCUS38088</name>
</gene>
<evidence type="ECO:0000259" key="2">
    <source>
        <dbReference type="Pfam" id="PF07762"/>
    </source>
</evidence>
<dbReference type="PANTHER" id="PTHR33074:SF124">
    <property type="entry name" value="DUF1618 DOMAIN-CONTAINING PROTEIN"/>
    <property type="match status" value="1"/>
</dbReference>
<name>A0A811QEE1_9POAL</name>
<feature type="domain" description="DUF1618" evidence="2">
    <location>
        <begin position="227"/>
        <end position="357"/>
    </location>
</feature>
<keyword evidence="4" id="KW-1185">Reference proteome</keyword>
<evidence type="ECO:0000313" key="3">
    <source>
        <dbReference type="EMBL" id="CAD6254484.1"/>
    </source>
</evidence>
<evidence type="ECO:0000313" key="4">
    <source>
        <dbReference type="Proteomes" id="UP000604825"/>
    </source>
</evidence>
<accession>A0A811QEE1</accession>
<evidence type="ECO:0000256" key="1">
    <source>
        <dbReference type="SAM" id="MobiDB-lite"/>
    </source>
</evidence>
<dbReference type="InterPro" id="IPR011676">
    <property type="entry name" value="DUF1618"/>
</dbReference>
<dbReference type="OrthoDB" id="685097at2759"/>
<proteinExistence type="predicted"/>
<feature type="region of interest" description="Disordered" evidence="1">
    <location>
        <begin position="1"/>
        <end position="22"/>
    </location>
</feature>
<dbReference type="PANTHER" id="PTHR33074">
    <property type="entry name" value="EXPRESSED PROTEIN-RELATED"/>
    <property type="match status" value="1"/>
</dbReference>
<reference evidence="3" key="1">
    <citation type="submission" date="2020-10" db="EMBL/GenBank/DDBJ databases">
        <authorList>
            <person name="Han B."/>
            <person name="Lu T."/>
            <person name="Zhao Q."/>
            <person name="Huang X."/>
            <person name="Zhao Y."/>
        </authorList>
    </citation>
    <scope>NUCLEOTIDE SEQUENCE</scope>
</reference>
<comment type="caution">
    <text evidence="3">The sequence shown here is derived from an EMBL/GenBank/DDBJ whole genome shotgun (WGS) entry which is preliminary data.</text>
</comment>
<dbReference type="Proteomes" id="UP000604825">
    <property type="component" value="Unassembled WGS sequence"/>
</dbReference>
<feature type="compositionally biased region" description="Low complexity" evidence="1">
    <location>
        <begin position="1"/>
        <end position="14"/>
    </location>
</feature>
<sequence length="536" mass="60078">MTAAATMEAQTAQTPSDPSSTTFPRWVMLEQYLKIEAEGSFCSTSGDASKTLAAARTSTGLPIQVSLRLAEPPAVSCVCLQIPDGLHAKDSEVLAAHGDSVLIEVSIEEKHDYTTDYFVYNACAAAAEPPRLPSLSLLPPFHLGYHGTGLVRRGEDELVLARLLTVSSARSEPATPELMRVADLSLFRAGEWSVRRLQIRFRDTSEFRELPTFWNATVPVGDGLLCWVDLRCLGIVLCDVFEETPRLQYLPLPRDNIWGRPSNRNVCVTAGGNTLKFVNIFPRCCCGGAGATRCKLSRHAYTIHTWTMRIGNGDDMEWVKDGMVDATELWALDSYKGLRIFPLDHPVVSMDDPDLICFWLHELPVDGYWDYRDRSVDLLMVNTRSKTIHSVSRYEDGLLCMRDDHLIPSNVSYFFNSCPSSGGDGTLIGQRQKCIERQPPAIVDDDEQLMRIKRRRASITTNPTLQPASIAEPSVQASEISEAFQEIPSYGLDHDEIIKAYSILSRDNCREIRSFIRLPKNERKEWLLMEIKANEE</sequence>
<dbReference type="EMBL" id="CAJGYO010000009">
    <property type="protein sequence ID" value="CAD6254484.1"/>
    <property type="molecule type" value="Genomic_DNA"/>
</dbReference>
<dbReference type="Pfam" id="PF07762">
    <property type="entry name" value="DUF1618"/>
    <property type="match status" value="1"/>
</dbReference>
<dbReference type="AlphaFoldDB" id="A0A811QEE1"/>